<dbReference type="KEGG" id="rhom:FRIFI_1109"/>
<accession>A0A2P2BQM5</accession>
<organism evidence="2 3">
    <name type="scientific">Romboutsia hominis</name>
    <dbReference type="NCBI Taxonomy" id="1507512"/>
    <lineage>
        <taxon>Bacteria</taxon>
        <taxon>Bacillati</taxon>
        <taxon>Bacillota</taxon>
        <taxon>Clostridia</taxon>
        <taxon>Peptostreptococcales</taxon>
        <taxon>Peptostreptococcaceae</taxon>
        <taxon>Romboutsia</taxon>
    </lineage>
</organism>
<dbReference type="Proteomes" id="UP000245695">
    <property type="component" value="Chromosome 1"/>
</dbReference>
<feature type="transmembrane region" description="Helical" evidence="1">
    <location>
        <begin position="84"/>
        <end position="100"/>
    </location>
</feature>
<evidence type="ECO:0000256" key="1">
    <source>
        <dbReference type="SAM" id="Phobius"/>
    </source>
</evidence>
<evidence type="ECO:0000313" key="3">
    <source>
        <dbReference type="Proteomes" id="UP000245695"/>
    </source>
</evidence>
<dbReference type="EMBL" id="LN650648">
    <property type="protein sequence ID" value="CEI72648.1"/>
    <property type="molecule type" value="Genomic_DNA"/>
</dbReference>
<dbReference type="AlphaFoldDB" id="A0A2P2BQM5"/>
<evidence type="ECO:0008006" key="4">
    <source>
        <dbReference type="Google" id="ProtNLM"/>
    </source>
</evidence>
<evidence type="ECO:0000313" key="2">
    <source>
        <dbReference type="EMBL" id="CEI72648.1"/>
    </source>
</evidence>
<gene>
    <name evidence="2" type="ORF">FRIFI_1109</name>
</gene>
<name>A0A2P2BQM5_9FIRM</name>
<sequence>MNLKRIDENKDLQSLRDKCKRFLNYHVVLMMEDGQVFDGIIESVDEDGVTVLVGEDVIVDEDNNQLRRGRQFGRPRRFRRFRRRRFPLNLLLALSLLQFPF</sequence>
<keyword evidence="3" id="KW-1185">Reference proteome</keyword>
<reference evidence="2 3" key="1">
    <citation type="submission" date="2014-09" db="EMBL/GenBank/DDBJ databases">
        <authorList>
            <person name="Hornung B.V."/>
        </authorList>
    </citation>
    <scope>NUCLEOTIDE SEQUENCE [LARGE SCALE GENOMIC DNA]</scope>
    <source>
        <strain evidence="2 3">FRIFI</strain>
    </source>
</reference>
<keyword evidence="1" id="KW-0472">Membrane</keyword>
<keyword evidence="1" id="KW-1133">Transmembrane helix</keyword>
<protein>
    <recommendedName>
        <fullName evidence="4">LSM domain-containing protein</fullName>
    </recommendedName>
</protein>
<proteinExistence type="predicted"/>
<dbReference type="RefSeq" id="WP_166505259.1">
    <property type="nucleotide sequence ID" value="NZ_LN650648.1"/>
</dbReference>
<keyword evidence="1" id="KW-0812">Transmembrane</keyword>